<evidence type="ECO:0000259" key="2">
    <source>
        <dbReference type="PROSITE" id="PS50280"/>
    </source>
</evidence>
<feature type="compositionally biased region" description="Acidic residues" evidence="1">
    <location>
        <begin position="488"/>
        <end position="511"/>
    </location>
</feature>
<feature type="compositionally biased region" description="Low complexity" evidence="1">
    <location>
        <begin position="512"/>
        <end position="522"/>
    </location>
</feature>
<dbReference type="EMBL" id="LN483332">
    <property type="protein sequence ID" value="CED85206.1"/>
    <property type="molecule type" value="Genomic_DNA"/>
</dbReference>
<dbReference type="PANTHER" id="PTHR13271:SF34">
    <property type="entry name" value="N-LYSINE METHYLTRANSFERASE SETD6"/>
    <property type="match status" value="1"/>
</dbReference>
<keyword evidence="3" id="KW-0808">Transferase</keyword>
<dbReference type="GO" id="GO:0005634">
    <property type="term" value="C:nucleus"/>
    <property type="evidence" value="ECO:0007669"/>
    <property type="project" value="TreeGrafter"/>
</dbReference>
<accession>A0A0F7SUL1</accession>
<keyword evidence="3" id="KW-0489">Methyltransferase</keyword>
<dbReference type="Gene3D" id="3.90.1410.10">
    <property type="entry name" value="set domain protein methyltransferase, domain 1"/>
    <property type="match status" value="1"/>
</dbReference>
<sequence>MDLGEHQLLSYPMLKSPLIDLPPTSIEIFLEWLRAHEVTFDTRLDLRQDLFSSGGHAGWSVWAKEDIQTEEILCRIPKMTCMLSHRTSSLTSSSRPQFPSRSSPAFVLSVHVLYELSLGPKSDWAGYLQSLPRQSPPLAFFWEMFAGDDGERGWTLSQKSELGWIVRREERPIEVHAHDTEWGRNRMAALQEFYSLYAEPVLRTAQCRYLTFDSFLFAYSMVSSRAFHVDSYHHVALVPVADLFNHSPNHSVHFQADDFVCDQCGSLVPCSHDILSPETGLPHRLAHFKNIQKTELLQVLEGIDEGDIVVNQFIPKGEQIFNTYGDLSSIQLACNYGFLPEEAMTLPTDLIHFSPLVLCSSSSSSSILVASHPWIVPTLPSVPAADRHYINPDAQLSVDLFHSIAINVLGSEQAGWDVLSAGLEGDQGERFKNGVVRLIQSKIDTLEASDMLCGILDDETKGPIEKMAASLVLGERAILEACKSQWLGEDDEQESSTSLEENDADSDDDGQSSDALSINYHG</sequence>
<dbReference type="GO" id="GO:0032259">
    <property type="term" value="P:methylation"/>
    <property type="evidence" value="ECO:0007669"/>
    <property type="project" value="UniProtKB-KW"/>
</dbReference>
<proteinExistence type="predicted"/>
<feature type="domain" description="SET" evidence="2">
    <location>
        <begin position="42"/>
        <end position="325"/>
    </location>
</feature>
<dbReference type="InterPro" id="IPR050600">
    <property type="entry name" value="SETD3_SETD6_MTase"/>
</dbReference>
<dbReference type="AlphaFoldDB" id="A0A0F7SUL1"/>
<dbReference type="SUPFAM" id="SSF82199">
    <property type="entry name" value="SET domain"/>
    <property type="match status" value="1"/>
</dbReference>
<organism evidence="3">
    <name type="scientific">Phaffia rhodozyma</name>
    <name type="common">Yeast</name>
    <name type="synonym">Xanthophyllomyces dendrorhous</name>
    <dbReference type="NCBI Taxonomy" id="264483"/>
    <lineage>
        <taxon>Eukaryota</taxon>
        <taxon>Fungi</taxon>
        <taxon>Dikarya</taxon>
        <taxon>Basidiomycota</taxon>
        <taxon>Agaricomycotina</taxon>
        <taxon>Tremellomycetes</taxon>
        <taxon>Cystofilobasidiales</taxon>
        <taxon>Mrakiaceae</taxon>
        <taxon>Phaffia</taxon>
    </lineage>
</organism>
<dbReference type="CDD" id="cd10527">
    <property type="entry name" value="SET_LSMT"/>
    <property type="match status" value="1"/>
</dbReference>
<evidence type="ECO:0000313" key="3">
    <source>
        <dbReference type="EMBL" id="CED85206.1"/>
    </source>
</evidence>
<name>A0A0F7SUL1_PHARH</name>
<reference evidence="3" key="1">
    <citation type="submission" date="2014-08" db="EMBL/GenBank/DDBJ databases">
        <authorList>
            <person name="Sharma Rahul"/>
            <person name="Thines Marco"/>
        </authorList>
    </citation>
    <scope>NUCLEOTIDE SEQUENCE</scope>
</reference>
<evidence type="ECO:0000256" key="1">
    <source>
        <dbReference type="SAM" id="MobiDB-lite"/>
    </source>
</evidence>
<feature type="region of interest" description="Disordered" evidence="1">
    <location>
        <begin position="484"/>
        <end position="522"/>
    </location>
</feature>
<dbReference type="PROSITE" id="PS50280">
    <property type="entry name" value="SET"/>
    <property type="match status" value="1"/>
</dbReference>
<dbReference type="InterPro" id="IPR046341">
    <property type="entry name" value="SET_dom_sf"/>
</dbReference>
<dbReference type="PANTHER" id="PTHR13271">
    <property type="entry name" value="UNCHARACTERIZED PUTATIVE METHYLTRANSFERASE"/>
    <property type="match status" value="1"/>
</dbReference>
<protein>
    <submittedName>
        <fullName evidence="3">N-methyltransferase</fullName>
    </submittedName>
</protein>
<dbReference type="InterPro" id="IPR001214">
    <property type="entry name" value="SET_dom"/>
</dbReference>
<dbReference type="GO" id="GO:0016279">
    <property type="term" value="F:protein-lysine N-methyltransferase activity"/>
    <property type="evidence" value="ECO:0007669"/>
    <property type="project" value="UniProtKB-ARBA"/>
</dbReference>